<dbReference type="InterPro" id="IPR009012">
    <property type="entry name" value="GrpE_head"/>
</dbReference>
<evidence type="ECO:0000313" key="14">
    <source>
        <dbReference type="EMBL" id="BBE33882.1"/>
    </source>
</evidence>
<dbReference type="SUPFAM" id="SSF51064">
    <property type="entry name" value="Head domain of nucleotide exchange factor GrpE"/>
    <property type="match status" value="1"/>
</dbReference>
<comment type="subunit">
    <text evidence="3 10">Homodimer.</text>
</comment>
<reference evidence="15 17" key="2">
    <citation type="submission" date="2018-10" db="EMBL/GenBank/DDBJ databases">
        <title>Genomic Encyclopedia of Type Strains, Phase IV (KMG-IV): sequencing the most valuable type-strain genomes for metagenomic binning, comparative biology and taxonomic classification.</title>
        <authorList>
            <person name="Goeker M."/>
        </authorList>
    </citation>
    <scope>NUCLEOTIDE SEQUENCE [LARGE SCALE GENOMIC DNA]</scope>
    <source>
        <strain evidence="15 17">DSM 19791</strain>
    </source>
</reference>
<dbReference type="Proteomes" id="UP000275727">
    <property type="component" value="Chromosome"/>
</dbReference>
<sequence length="176" mass="19176">MTEDNEKLTPEEIAAAEQPVETPEADPLAQKEAEVADLKDRLLRAVAESENVRRRLEREKADAVAYAVTGFARDLLGVADNLRRALDAAAKDDVVASPLLSGVEITEKELLKAFEKHGIARVESVGQKLDPNRHQAMLEVVQDGAEPGTIVAELQTGYVLKDRLLRPAMVTVAKEG</sequence>
<dbReference type="InterPro" id="IPR000740">
    <property type="entry name" value="GrpE"/>
</dbReference>
<dbReference type="PANTHER" id="PTHR21237:SF23">
    <property type="entry name" value="GRPE PROTEIN HOMOLOG, MITOCHONDRIAL"/>
    <property type="match status" value="1"/>
</dbReference>
<dbReference type="CDD" id="cd00446">
    <property type="entry name" value="GrpE"/>
    <property type="match status" value="1"/>
</dbReference>
<dbReference type="GO" id="GO:0042803">
    <property type="term" value="F:protein homodimerization activity"/>
    <property type="evidence" value="ECO:0007669"/>
    <property type="project" value="InterPro"/>
</dbReference>
<dbReference type="GO" id="GO:0051082">
    <property type="term" value="F:unfolded protein binding"/>
    <property type="evidence" value="ECO:0007669"/>
    <property type="project" value="TreeGrafter"/>
</dbReference>
<dbReference type="GO" id="GO:0051087">
    <property type="term" value="F:protein-folding chaperone binding"/>
    <property type="evidence" value="ECO:0007669"/>
    <property type="project" value="InterPro"/>
</dbReference>
<dbReference type="KEGG" id="smic:SmB9_15400"/>
<keyword evidence="4 10" id="KW-0963">Cytoplasm</keyword>
<evidence type="ECO:0000256" key="4">
    <source>
        <dbReference type="ARBA" id="ARBA00022490"/>
    </source>
</evidence>
<evidence type="ECO:0000313" key="17">
    <source>
        <dbReference type="Proteomes" id="UP000276029"/>
    </source>
</evidence>
<protein>
    <recommendedName>
        <fullName evidence="8 10">Protein GrpE</fullName>
    </recommendedName>
    <alternativeName>
        <fullName evidence="9 10">HSP-70 cofactor</fullName>
    </alternativeName>
</protein>
<dbReference type="PROSITE" id="PS01071">
    <property type="entry name" value="GRPE"/>
    <property type="match status" value="1"/>
</dbReference>
<organism evidence="14 16">
    <name type="scientific">Sphingosinicella microcystinivorans</name>
    <dbReference type="NCBI Taxonomy" id="335406"/>
    <lineage>
        <taxon>Bacteria</taxon>
        <taxon>Pseudomonadati</taxon>
        <taxon>Pseudomonadota</taxon>
        <taxon>Alphaproteobacteria</taxon>
        <taxon>Sphingomonadales</taxon>
        <taxon>Sphingosinicellaceae</taxon>
        <taxon>Sphingosinicella</taxon>
    </lineage>
</organism>
<evidence type="ECO:0000256" key="9">
    <source>
        <dbReference type="ARBA" id="ARBA00076414"/>
    </source>
</evidence>
<evidence type="ECO:0000256" key="13">
    <source>
        <dbReference type="SAM" id="MobiDB-lite"/>
    </source>
</evidence>
<keyword evidence="6 10" id="KW-0143">Chaperone</keyword>
<feature type="region of interest" description="Disordered" evidence="13">
    <location>
        <begin position="1"/>
        <end position="30"/>
    </location>
</feature>
<dbReference type="SUPFAM" id="SSF58014">
    <property type="entry name" value="Coiled-coil domain of nucleotide exchange factor GrpE"/>
    <property type="match status" value="1"/>
</dbReference>
<dbReference type="GO" id="GO:0000774">
    <property type="term" value="F:adenyl-nucleotide exchange factor activity"/>
    <property type="evidence" value="ECO:0007669"/>
    <property type="project" value="InterPro"/>
</dbReference>
<evidence type="ECO:0000256" key="7">
    <source>
        <dbReference type="ARBA" id="ARBA00053401"/>
    </source>
</evidence>
<dbReference type="HAMAP" id="MF_01151">
    <property type="entry name" value="GrpE"/>
    <property type="match status" value="1"/>
</dbReference>
<comment type="function">
    <text evidence="7 10 11">Participates actively in the response to hyperosmotic and heat shock by preventing the aggregation of stress-denatured proteins, in association with DnaK and GrpE. It is the nucleotide exchange factor for DnaK and may function as a thermosensor. Unfolded proteins bind initially to DnaJ; upon interaction with the DnaJ-bound protein, DnaK hydrolyzes its bound ATP, resulting in the formation of a stable complex. GrpE releases ADP from DnaK; ATP binding to DnaK triggers the release of the substrate protein, thus completing the reaction cycle. Several rounds of ATP-dependent interactions between DnaJ, DnaK and GrpE are required for fully efficient folding.</text>
</comment>
<keyword evidence="17" id="KW-1185">Reference proteome</keyword>
<dbReference type="GO" id="GO:0006457">
    <property type="term" value="P:protein folding"/>
    <property type="evidence" value="ECO:0007669"/>
    <property type="project" value="InterPro"/>
</dbReference>
<dbReference type="Proteomes" id="UP000276029">
    <property type="component" value="Unassembled WGS sequence"/>
</dbReference>
<evidence type="ECO:0000256" key="1">
    <source>
        <dbReference type="ARBA" id="ARBA00004496"/>
    </source>
</evidence>
<dbReference type="EMBL" id="AP018711">
    <property type="protein sequence ID" value="BBE33882.1"/>
    <property type="molecule type" value="Genomic_DNA"/>
</dbReference>
<dbReference type="PANTHER" id="PTHR21237">
    <property type="entry name" value="GRPE PROTEIN"/>
    <property type="match status" value="1"/>
</dbReference>
<evidence type="ECO:0000256" key="10">
    <source>
        <dbReference type="HAMAP-Rule" id="MF_01151"/>
    </source>
</evidence>
<evidence type="ECO:0000256" key="6">
    <source>
        <dbReference type="ARBA" id="ARBA00023186"/>
    </source>
</evidence>
<dbReference type="Pfam" id="PF01025">
    <property type="entry name" value="GrpE"/>
    <property type="match status" value="1"/>
</dbReference>
<keyword evidence="5 10" id="KW-0346">Stress response</keyword>
<dbReference type="AlphaFoldDB" id="A0AAD1G0H6"/>
<dbReference type="PRINTS" id="PR00773">
    <property type="entry name" value="GRPEPROTEIN"/>
</dbReference>
<evidence type="ECO:0000256" key="12">
    <source>
        <dbReference type="RuleBase" id="RU004478"/>
    </source>
</evidence>
<evidence type="ECO:0000256" key="5">
    <source>
        <dbReference type="ARBA" id="ARBA00023016"/>
    </source>
</evidence>
<evidence type="ECO:0000313" key="16">
    <source>
        <dbReference type="Proteomes" id="UP000275727"/>
    </source>
</evidence>
<dbReference type="FunFam" id="2.30.22.10:FF:000001">
    <property type="entry name" value="Protein GrpE"/>
    <property type="match status" value="1"/>
</dbReference>
<evidence type="ECO:0000256" key="3">
    <source>
        <dbReference type="ARBA" id="ARBA00011738"/>
    </source>
</evidence>
<dbReference type="NCBIfam" id="NF010738">
    <property type="entry name" value="PRK14140.1"/>
    <property type="match status" value="1"/>
</dbReference>
<accession>A0AAD1G0H6</accession>
<proteinExistence type="inferred from homology"/>
<dbReference type="GO" id="GO:0005737">
    <property type="term" value="C:cytoplasm"/>
    <property type="evidence" value="ECO:0007669"/>
    <property type="project" value="UniProtKB-SubCell"/>
</dbReference>
<evidence type="ECO:0000313" key="15">
    <source>
        <dbReference type="EMBL" id="RKS90962.1"/>
    </source>
</evidence>
<comment type="similarity">
    <text evidence="2 10 12">Belongs to the GrpE family.</text>
</comment>
<dbReference type="Gene3D" id="2.30.22.10">
    <property type="entry name" value="Head domain of nucleotide exchange factor GrpE"/>
    <property type="match status" value="1"/>
</dbReference>
<dbReference type="InterPro" id="IPR013805">
    <property type="entry name" value="GrpE_CC"/>
</dbReference>
<reference evidence="14 16" key="1">
    <citation type="submission" date="2018-06" db="EMBL/GenBank/DDBJ databases">
        <title>Complete Genome Sequence of the Microcystin-Degrading Bacterium Sphingosinicella microcystinivorans Strain B-9.</title>
        <authorList>
            <person name="Jin H."/>
            <person name="Nishizawa T."/>
            <person name="Guo Y."/>
            <person name="Nishizawa A."/>
            <person name="Park H."/>
            <person name="Kato H."/>
            <person name="Tsuji K."/>
            <person name="Harada K."/>
        </authorList>
    </citation>
    <scope>NUCLEOTIDE SEQUENCE [LARGE SCALE GENOMIC DNA]</scope>
    <source>
        <strain evidence="14 16">B9</strain>
    </source>
</reference>
<comment type="subcellular location">
    <subcellularLocation>
        <location evidence="1 10">Cytoplasm</location>
    </subcellularLocation>
</comment>
<feature type="compositionally biased region" description="Basic and acidic residues" evidence="13">
    <location>
        <begin position="1"/>
        <end position="10"/>
    </location>
</feature>
<dbReference type="EMBL" id="RBWX01000007">
    <property type="protein sequence ID" value="RKS90962.1"/>
    <property type="molecule type" value="Genomic_DNA"/>
</dbReference>
<dbReference type="RefSeq" id="WP_121047463.1">
    <property type="nucleotide sequence ID" value="NZ_AP018711.1"/>
</dbReference>
<evidence type="ECO:0000256" key="8">
    <source>
        <dbReference type="ARBA" id="ARBA00072274"/>
    </source>
</evidence>
<evidence type="ECO:0000256" key="11">
    <source>
        <dbReference type="RuleBase" id="RU000639"/>
    </source>
</evidence>
<name>A0AAD1G0H6_SPHMI</name>
<dbReference type="Gene3D" id="3.90.20.20">
    <property type="match status" value="1"/>
</dbReference>
<gene>
    <name evidence="10 14" type="primary">grpE</name>
    <name evidence="15" type="ORF">DFR51_0506</name>
    <name evidence="14" type="ORF">SmB9_15400</name>
</gene>
<evidence type="ECO:0000256" key="2">
    <source>
        <dbReference type="ARBA" id="ARBA00009054"/>
    </source>
</evidence>